<accession>A0A914REQ0</accession>
<reference evidence="2" key="1">
    <citation type="submission" date="2022-11" db="UniProtKB">
        <authorList>
            <consortium name="WormBaseParasite"/>
        </authorList>
    </citation>
    <scope>IDENTIFICATION</scope>
</reference>
<proteinExistence type="predicted"/>
<dbReference type="Proteomes" id="UP000887564">
    <property type="component" value="Unplaced"/>
</dbReference>
<name>A0A914REQ0_PAREQ</name>
<dbReference type="WBParaSite" id="PEQ_0000016301-mRNA-1">
    <property type="protein sequence ID" value="PEQ_0000016301-mRNA-1"/>
    <property type="gene ID" value="PEQ_0000016301"/>
</dbReference>
<protein>
    <submittedName>
        <fullName evidence="2">Uncharacterized protein</fullName>
    </submittedName>
</protein>
<sequence length="65" mass="7159">LLISGWIVRFVRGASLLGHDVRLVTSLSGEVPWSDDPDDLAAYAQVICNRAGAFSYEFFIDGNEK</sequence>
<keyword evidence="1" id="KW-1185">Reference proteome</keyword>
<evidence type="ECO:0000313" key="1">
    <source>
        <dbReference type="Proteomes" id="UP000887564"/>
    </source>
</evidence>
<organism evidence="1 2">
    <name type="scientific">Parascaris equorum</name>
    <name type="common">Equine roundworm</name>
    <dbReference type="NCBI Taxonomy" id="6256"/>
    <lineage>
        <taxon>Eukaryota</taxon>
        <taxon>Metazoa</taxon>
        <taxon>Ecdysozoa</taxon>
        <taxon>Nematoda</taxon>
        <taxon>Chromadorea</taxon>
        <taxon>Rhabditida</taxon>
        <taxon>Spirurina</taxon>
        <taxon>Ascaridomorpha</taxon>
        <taxon>Ascaridoidea</taxon>
        <taxon>Ascarididae</taxon>
        <taxon>Parascaris</taxon>
    </lineage>
</organism>
<evidence type="ECO:0000313" key="2">
    <source>
        <dbReference type="WBParaSite" id="PEQ_0000016301-mRNA-1"/>
    </source>
</evidence>
<dbReference type="AlphaFoldDB" id="A0A914REQ0"/>